<sequence>MSQQPTTANDGGGVTVDSAPAHYRTVSNTLLGALKTVRPCGPVRDALQGDIDAAYTVQELLIESRVSARNMRIGRKVGLTASTVQRQLGVDQPDFGVLLSDMQLSEDDAIPHEALIAPRIEAEIAFVMGSDVEATDREAVVAAVAYVAPSLEIVDSRIAGWDIGIVDTVADNASSAYFVVGSGKAALADFVPAGAEMVMTINGQEASKGTGADCLGDPINALVWVAETAAALGRPLRAGEIVLSGALGPMAPLKAGDVVEVRISGLGTVTASVTKETP</sequence>
<proteinExistence type="predicted"/>
<name>A0ABV2P1G6_9MICC</name>
<reference evidence="3 4" key="1">
    <citation type="submission" date="2024-06" db="EMBL/GenBank/DDBJ databases">
        <title>Sorghum-associated microbial communities from plants grown in Nebraska, USA.</title>
        <authorList>
            <person name="Schachtman D."/>
        </authorList>
    </citation>
    <scope>NUCLEOTIDE SEQUENCE [LARGE SCALE GENOMIC DNA]</scope>
    <source>
        <strain evidence="3 4">3552</strain>
    </source>
</reference>
<dbReference type="Pfam" id="PF01557">
    <property type="entry name" value="FAA_hydrolase"/>
    <property type="match status" value="1"/>
</dbReference>
<evidence type="ECO:0000313" key="3">
    <source>
        <dbReference type="EMBL" id="MET4538436.1"/>
    </source>
</evidence>
<dbReference type="InterPro" id="IPR050772">
    <property type="entry name" value="Hydratase-Decarb/MhpD_sf"/>
</dbReference>
<dbReference type="PANTHER" id="PTHR30143:SF0">
    <property type="entry name" value="2-KETO-4-PENTENOATE HYDRATASE"/>
    <property type="match status" value="1"/>
</dbReference>
<dbReference type="GO" id="GO:0008684">
    <property type="term" value="F:2-oxopent-4-enoate hydratase activity"/>
    <property type="evidence" value="ECO:0007669"/>
    <property type="project" value="UniProtKB-EC"/>
</dbReference>
<gene>
    <name evidence="3" type="ORF">ABIE37_000191</name>
</gene>
<dbReference type="Gene3D" id="3.90.850.10">
    <property type="entry name" value="Fumarylacetoacetase-like, C-terminal domain"/>
    <property type="match status" value="1"/>
</dbReference>
<comment type="caution">
    <text evidence="3">The sequence shown here is derived from an EMBL/GenBank/DDBJ whole genome shotgun (WGS) entry which is preliminary data.</text>
</comment>
<dbReference type="Proteomes" id="UP001549307">
    <property type="component" value="Unassembled WGS sequence"/>
</dbReference>
<keyword evidence="4" id="KW-1185">Reference proteome</keyword>
<feature type="domain" description="Fumarylacetoacetase-like C-terminal" evidence="2">
    <location>
        <begin position="117"/>
        <end position="273"/>
    </location>
</feature>
<dbReference type="SUPFAM" id="SSF56529">
    <property type="entry name" value="FAH"/>
    <property type="match status" value="1"/>
</dbReference>
<accession>A0ABV2P1G6</accession>
<dbReference type="InterPro" id="IPR036663">
    <property type="entry name" value="Fumarylacetoacetase_C_sf"/>
</dbReference>
<dbReference type="EMBL" id="JBEPSN010000001">
    <property type="protein sequence ID" value="MET4538436.1"/>
    <property type="molecule type" value="Genomic_DNA"/>
</dbReference>
<dbReference type="EC" id="4.2.1.80" evidence="3"/>
<organism evidence="3 4">
    <name type="scientific">Arthrobacter bambusae</name>
    <dbReference type="NCBI Taxonomy" id="1338426"/>
    <lineage>
        <taxon>Bacteria</taxon>
        <taxon>Bacillati</taxon>
        <taxon>Actinomycetota</taxon>
        <taxon>Actinomycetes</taxon>
        <taxon>Micrococcales</taxon>
        <taxon>Micrococcaceae</taxon>
        <taxon>Arthrobacter</taxon>
    </lineage>
</organism>
<dbReference type="PANTHER" id="PTHR30143">
    <property type="entry name" value="ACID HYDRATASE"/>
    <property type="match status" value="1"/>
</dbReference>
<protein>
    <submittedName>
        <fullName evidence="3">2-keto-4-pentenoate hydratase</fullName>
        <ecNumber evidence="3">4.2.1.80</ecNumber>
    </submittedName>
</protein>
<dbReference type="RefSeq" id="WP_354225846.1">
    <property type="nucleotide sequence ID" value="NZ_JBEPSN010000001.1"/>
</dbReference>
<keyword evidence="1 3" id="KW-0456">Lyase</keyword>
<evidence type="ECO:0000259" key="2">
    <source>
        <dbReference type="Pfam" id="PF01557"/>
    </source>
</evidence>
<evidence type="ECO:0000256" key="1">
    <source>
        <dbReference type="ARBA" id="ARBA00023239"/>
    </source>
</evidence>
<evidence type="ECO:0000313" key="4">
    <source>
        <dbReference type="Proteomes" id="UP001549307"/>
    </source>
</evidence>
<dbReference type="GeneID" id="92751172"/>
<dbReference type="InterPro" id="IPR011234">
    <property type="entry name" value="Fumarylacetoacetase-like_C"/>
</dbReference>